<keyword evidence="2" id="KW-1133">Transmembrane helix</keyword>
<gene>
    <name evidence="3" type="ORF">EVAR_101194_1</name>
</gene>
<name>A0A4C1TFS1_EUMVA</name>
<evidence type="ECO:0000256" key="1">
    <source>
        <dbReference type="SAM" id="MobiDB-lite"/>
    </source>
</evidence>
<keyword evidence="2" id="KW-0812">Transmembrane</keyword>
<evidence type="ECO:0000313" key="4">
    <source>
        <dbReference type="Proteomes" id="UP000299102"/>
    </source>
</evidence>
<feature type="region of interest" description="Disordered" evidence="1">
    <location>
        <begin position="316"/>
        <end position="336"/>
    </location>
</feature>
<protein>
    <submittedName>
        <fullName evidence="3">Uncharacterized protein</fullName>
    </submittedName>
</protein>
<dbReference type="AlphaFoldDB" id="A0A4C1TFS1"/>
<proteinExistence type="predicted"/>
<keyword evidence="4" id="KW-1185">Reference proteome</keyword>
<evidence type="ECO:0000313" key="3">
    <source>
        <dbReference type="EMBL" id="GBP12298.1"/>
    </source>
</evidence>
<accession>A0A4C1TFS1</accession>
<dbReference type="OrthoDB" id="5986643at2759"/>
<comment type="caution">
    <text evidence="3">The sequence shown here is derived from an EMBL/GenBank/DDBJ whole genome shotgun (WGS) entry which is preliminary data.</text>
</comment>
<keyword evidence="2" id="KW-0472">Membrane</keyword>
<dbReference type="EMBL" id="BGZK01005057">
    <property type="protein sequence ID" value="GBP12298.1"/>
    <property type="molecule type" value="Genomic_DNA"/>
</dbReference>
<reference evidence="3 4" key="1">
    <citation type="journal article" date="2019" name="Commun. Biol.">
        <title>The bagworm genome reveals a unique fibroin gene that provides high tensile strength.</title>
        <authorList>
            <person name="Kono N."/>
            <person name="Nakamura H."/>
            <person name="Ohtoshi R."/>
            <person name="Tomita M."/>
            <person name="Numata K."/>
            <person name="Arakawa K."/>
        </authorList>
    </citation>
    <scope>NUCLEOTIDE SEQUENCE [LARGE SCALE GENOMIC DNA]</scope>
</reference>
<dbReference type="Proteomes" id="UP000299102">
    <property type="component" value="Unassembled WGS sequence"/>
</dbReference>
<sequence length="336" mass="37825">MEFLLRLSYTLSQQDENIDENTSIKDKKRSERSKYRLKVDCPRVGIPSRQTQDLMSLVIQLNTLGSDLQGIETELVTALTHTNHGNISPLILIPKQLRSEIAKIKVHVPMGRALPVEYTDLLELYKIMSIQGTVAYENKTFPQCNFVDVENKVSFVALTTANHWLYATPNLLELTAVYDSETIQLHLKRSGILSMKSVCIIKENTLIIHGHDTSTTVLHMSHAMFGNITAIGKPSEVKKLLEPNISLDTNLEELINIQKQLSDLKNLPREIRYPAHYPYIGSVALFLSGVIIVILIGWRNQCCSRRRVSINLGQPASESTLQSTPQPAPRNQDSEV</sequence>
<organism evidence="3 4">
    <name type="scientific">Eumeta variegata</name>
    <name type="common">Bagworm moth</name>
    <name type="synonym">Eumeta japonica</name>
    <dbReference type="NCBI Taxonomy" id="151549"/>
    <lineage>
        <taxon>Eukaryota</taxon>
        <taxon>Metazoa</taxon>
        <taxon>Ecdysozoa</taxon>
        <taxon>Arthropoda</taxon>
        <taxon>Hexapoda</taxon>
        <taxon>Insecta</taxon>
        <taxon>Pterygota</taxon>
        <taxon>Neoptera</taxon>
        <taxon>Endopterygota</taxon>
        <taxon>Lepidoptera</taxon>
        <taxon>Glossata</taxon>
        <taxon>Ditrysia</taxon>
        <taxon>Tineoidea</taxon>
        <taxon>Psychidae</taxon>
        <taxon>Oiketicinae</taxon>
        <taxon>Eumeta</taxon>
    </lineage>
</organism>
<feature type="transmembrane region" description="Helical" evidence="2">
    <location>
        <begin position="277"/>
        <end position="298"/>
    </location>
</feature>
<evidence type="ECO:0000256" key="2">
    <source>
        <dbReference type="SAM" id="Phobius"/>
    </source>
</evidence>